<sequence length="366" mass="42697">METFLDNRELLYLNQILAELHDDDDYEKAFNNFLAKLKELIIFEKGDIYFYKKKDDQIIFEDFIFVDWGEKDLKSYLDQYCGIDDVLPIVSNDYPIMFRSSDVFIFDERKKTRYYNELLRPAGMNHSIEGNLYIGENGYVGGIGIHRPEKYKDFSNKDLEILKMARPHLANIAKRFQNTREQINHYLLELPLLSNIQGMGICIWNYDLKLLDCNLEENQTIQYQHIGELMRTLITLCKSIKSKLASDGGLMPKGDDIRARSRIVIGKATYFAEVVFVTGKSAMDSKFIATVYDYSSLFENILVEVKDRYGLTDREYEVMQCMFKGMNNLEISKKLFISVPTVKKHLTNIYNKMDIEGKHQILGTIL</sequence>
<dbReference type="GO" id="GO:0003677">
    <property type="term" value="F:DNA binding"/>
    <property type="evidence" value="ECO:0007669"/>
    <property type="project" value="UniProtKB-KW"/>
</dbReference>
<dbReference type="PANTHER" id="PTHR44688">
    <property type="entry name" value="DNA-BINDING TRANSCRIPTIONAL ACTIVATOR DEVR_DOSR"/>
    <property type="match status" value="1"/>
</dbReference>
<evidence type="ECO:0000313" key="5">
    <source>
        <dbReference type="EMBL" id="MCU7380913.1"/>
    </source>
</evidence>
<gene>
    <name evidence="5" type="ORF">OBO34_21595</name>
</gene>
<dbReference type="PANTHER" id="PTHR44688:SF16">
    <property type="entry name" value="DNA-BINDING TRANSCRIPTIONAL ACTIVATOR DEVR_DOSR"/>
    <property type="match status" value="1"/>
</dbReference>
<evidence type="ECO:0000256" key="1">
    <source>
        <dbReference type="ARBA" id="ARBA00023015"/>
    </source>
</evidence>
<dbReference type="InterPro" id="IPR000792">
    <property type="entry name" value="Tscrpt_reg_LuxR_C"/>
</dbReference>
<name>A0A9J6QZI1_9FIRM</name>
<evidence type="ECO:0000313" key="6">
    <source>
        <dbReference type="Proteomes" id="UP001065549"/>
    </source>
</evidence>
<reference evidence="5" key="1">
    <citation type="submission" date="2022-09" db="EMBL/GenBank/DDBJ databases">
        <title>Culturomic study of gut microbiota in children with autism spectrum disorder.</title>
        <authorList>
            <person name="Efimov B.A."/>
            <person name="Chaplin A.V."/>
            <person name="Sokolova S.R."/>
            <person name="Pikina A.P."/>
            <person name="Korzhanova M."/>
            <person name="Belova V."/>
            <person name="Korostin D."/>
        </authorList>
    </citation>
    <scope>NUCLEOTIDE SEQUENCE</scope>
    <source>
        <strain evidence="5">ASD5510</strain>
    </source>
</reference>
<dbReference type="SMART" id="SM00421">
    <property type="entry name" value="HTH_LUXR"/>
    <property type="match status" value="1"/>
</dbReference>
<keyword evidence="1" id="KW-0805">Transcription regulation</keyword>
<evidence type="ECO:0000259" key="4">
    <source>
        <dbReference type="PROSITE" id="PS50043"/>
    </source>
</evidence>
<dbReference type="Pfam" id="PF00196">
    <property type="entry name" value="GerE"/>
    <property type="match status" value="1"/>
</dbReference>
<dbReference type="PROSITE" id="PS50043">
    <property type="entry name" value="HTH_LUXR_2"/>
    <property type="match status" value="1"/>
</dbReference>
<dbReference type="AlphaFoldDB" id="A0A9J6QZI1"/>
<dbReference type="GO" id="GO:0006355">
    <property type="term" value="P:regulation of DNA-templated transcription"/>
    <property type="evidence" value="ECO:0007669"/>
    <property type="project" value="InterPro"/>
</dbReference>
<proteinExistence type="predicted"/>
<dbReference type="PROSITE" id="PS00622">
    <property type="entry name" value="HTH_LUXR_1"/>
    <property type="match status" value="1"/>
</dbReference>
<keyword evidence="6" id="KW-1185">Reference proteome</keyword>
<dbReference type="InterPro" id="IPR036388">
    <property type="entry name" value="WH-like_DNA-bd_sf"/>
</dbReference>
<protein>
    <submittedName>
        <fullName evidence="5">Helix-turn-helix transcriptional regulator</fullName>
    </submittedName>
</protein>
<dbReference type="PRINTS" id="PR00038">
    <property type="entry name" value="HTHLUXR"/>
</dbReference>
<comment type="caution">
    <text evidence="5">The sequence shown here is derived from an EMBL/GenBank/DDBJ whole genome shotgun (WGS) entry which is preliminary data.</text>
</comment>
<accession>A0A9J6QZI1</accession>
<dbReference type="EMBL" id="JAOSHN010000016">
    <property type="protein sequence ID" value="MCU7380913.1"/>
    <property type="molecule type" value="Genomic_DNA"/>
</dbReference>
<dbReference type="Gene3D" id="1.10.10.10">
    <property type="entry name" value="Winged helix-like DNA-binding domain superfamily/Winged helix DNA-binding domain"/>
    <property type="match status" value="1"/>
</dbReference>
<keyword evidence="3" id="KW-0804">Transcription</keyword>
<dbReference type="RefSeq" id="WP_253020347.1">
    <property type="nucleotide sequence ID" value="NZ_JAJAGH010000017.1"/>
</dbReference>
<dbReference type="SUPFAM" id="SSF46894">
    <property type="entry name" value="C-terminal effector domain of the bipartite response regulators"/>
    <property type="match status" value="1"/>
</dbReference>
<dbReference type="CDD" id="cd06170">
    <property type="entry name" value="LuxR_C_like"/>
    <property type="match status" value="1"/>
</dbReference>
<evidence type="ECO:0000256" key="3">
    <source>
        <dbReference type="ARBA" id="ARBA00023163"/>
    </source>
</evidence>
<keyword evidence="2" id="KW-0238">DNA-binding</keyword>
<feature type="domain" description="HTH luxR-type" evidence="4">
    <location>
        <begin position="304"/>
        <end position="366"/>
    </location>
</feature>
<dbReference type="InterPro" id="IPR016032">
    <property type="entry name" value="Sig_transdc_resp-reg_C-effctor"/>
</dbReference>
<organism evidence="5 6">
    <name type="scientific">Hominibacterium faecale</name>
    <dbReference type="NCBI Taxonomy" id="2839743"/>
    <lineage>
        <taxon>Bacteria</taxon>
        <taxon>Bacillati</taxon>
        <taxon>Bacillota</taxon>
        <taxon>Clostridia</taxon>
        <taxon>Peptostreptococcales</taxon>
        <taxon>Anaerovoracaceae</taxon>
        <taxon>Hominibacterium</taxon>
    </lineage>
</organism>
<evidence type="ECO:0000256" key="2">
    <source>
        <dbReference type="ARBA" id="ARBA00023125"/>
    </source>
</evidence>
<dbReference type="Proteomes" id="UP001065549">
    <property type="component" value="Unassembled WGS sequence"/>
</dbReference>